<sequence length="131" mass="12890">MSENPAGPPSAPKRVGAALGRAAGSAARGTREAIRRNPTVDTVYRTSVGIVGGGTVALGVVLIPLPGPGSLIALGGLGILATEFHGAKKVSVAANSAAKKAFDAAREARARKKAAAAQPRTGPTPTSSASL</sequence>
<keyword evidence="3" id="KW-1185">Reference proteome</keyword>
<evidence type="ECO:0000313" key="3">
    <source>
        <dbReference type="Proteomes" id="UP000537260"/>
    </source>
</evidence>
<name>A0A7Z0EF22_9MICO</name>
<dbReference type="Pfam" id="PF09656">
    <property type="entry name" value="PGPGW"/>
    <property type="match status" value="1"/>
</dbReference>
<feature type="region of interest" description="Disordered" evidence="1">
    <location>
        <begin position="104"/>
        <end position="131"/>
    </location>
</feature>
<dbReference type="Proteomes" id="UP000537260">
    <property type="component" value="Unassembled WGS sequence"/>
</dbReference>
<feature type="compositionally biased region" description="Pro residues" evidence="1">
    <location>
        <begin position="1"/>
        <end position="11"/>
    </location>
</feature>
<feature type="compositionally biased region" description="Low complexity" evidence="1">
    <location>
        <begin position="14"/>
        <end position="28"/>
    </location>
</feature>
<dbReference type="InterPro" id="IPR019099">
    <property type="entry name" value="Uncharacterised_PGPGW_TM"/>
</dbReference>
<protein>
    <submittedName>
        <fullName evidence="2">Uncharacterized protein (TIGR02611 family)</fullName>
    </submittedName>
</protein>
<organism evidence="2 3">
    <name type="scientific">Glaciibacter psychrotolerans</name>
    <dbReference type="NCBI Taxonomy" id="670054"/>
    <lineage>
        <taxon>Bacteria</taxon>
        <taxon>Bacillati</taxon>
        <taxon>Actinomycetota</taxon>
        <taxon>Actinomycetes</taxon>
        <taxon>Micrococcales</taxon>
        <taxon>Microbacteriaceae</taxon>
        <taxon>Glaciibacter</taxon>
    </lineage>
</organism>
<evidence type="ECO:0000256" key="1">
    <source>
        <dbReference type="SAM" id="MobiDB-lite"/>
    </source>
</evidence>
<dbReference type="RefSeq" id="WP_179578951.1">
    <property type="nucleotide sequence ID" value="NZ_JACCFM010000001.1"/>
</dbReference>
<feature type="compositionally biased region" description="Polar residues" evidence="1">
    <location>
        <begin position="121"/>
        <end position="131"/>
    </location>
</feature>
<reference evidence="2 3" key="1">
    <citation type="submission" date="2020-07" db="EMBL/GenBank/DDBJ databases">
        <title>Sequencing the genomes of 1000 actinobacteria strains.</title>
        <authorList>
            <person name="Klenk H.-P."/>
        </authorList>
    </citation>
    <scope>NUCLEOTIDE SEQUENCE [LARGE SCALE GENOMIC DNA]</scope>
    <source>
        <strain evidence="2 3">LI1</strain>
    </source>
</reference>
<feature type="region of interest" description="Disordered" evidence="1">
    <location>
        <begin position="1"/>
        <end position="33"/>
    </location>
</feature>
<dbReference type="AlphaFoldDB" id="A0A7Z0EF22"/>
<accession>A0A7Z0EF22</accession>
<evidence type="ECO:0000313" key="2">
    <source>
        <dbReference type="EMBL" id="NYJ20326.1"/>
    </source>
</evidence>
<dbReference type="EMBL" id="JACCFM010000001">
    <property type="protein sequence ID" value="NYJ20326.1"/>
    <property type="molecule type" value="Genomic_DNA"/>
</dbReference>
<proteinExistence type="predicted"/>
<gene>
    <name evidence="2" type="ORF">HNR05_002117</name>
</gene>
<comment type="caution">
    <text evidence="2">The sequence shown here is derived from an EMBL/GenBank/DDBJ whole genome shotgun (WGS) entry which is preliminary data.</text>
</comment>